<evidence type="ECO:0000313" key="2">
    <source>
        <dbReference type="Proteomes" id="UP001318401"/>
    </source>
</evidence>
<sequence length="279" mass="30694">MSLESQIANLVDAANNLTSEVAGKMSQIDNKVDAATQAVPNTIREFAKQVFYVDAQYGDDNNSGGEESAPLKTIRGVGRHVVSGSEISIYLRAGQVHEVTGFGFYMSTGMIGFHCWGDYQTYGKPEIRFRPVFDQEKNSYRGYVVGLSTGNIVSRFCDLTVDFDALLGTLDTQASFFAYSNSAISVVLHQCDIKLRNAPLIAAYSGYSGRDLYLSLCSVEVVENSTSYAKLVNNRNGTYHTMKLDVYNTALVGDLTWKDLIDVYPDGRNVLSNINFTAI</sequence>
<dbReference type="EMBL" id="QDKN01000001">
    <property type="protein sequence ID" value="NPT29660.1"/>
    <property type="molecule type" value="Genomic_DNA"/>
</dbReference>
<gene>
    <name evidence="1" type="ORF">DDR56_03555</name>
</gene>
<evidence type="ECO:0000313" key="1">
    <source>
        <dbReference type="EMBL" id="NPT29660.1"/>
    </source>
</evidence>
<accession>A0ABX2B6C5</accession>
<protein>
    <recommendedName>
        <fullName evidence="3">Tail fiber protein</fullName>
    </recommendedName>
</protein>
<proteinExistence type="predicted"/>
<organism evidence="1 2">
    <name type="scientific">Vreelandella venusta</name>
    <dbReference type="NCBI Taxonomy" id="44935"/>
    <lineage>
        <taxon>Bacteria</taxon>
        <taxon>Pseudomonadati</taxon>
        <taxon>Pseudomonadota</taxon>
        <taxon>Gammaproteobacteria</taxon>
        <taxon>Oceanospirillales</taxon>
        <taxon>Halomonadaceae</taxon>
        <taxon>Vreelandella</taxon>
    </lineage>
</organism>
<reference evidence="1 2" key="1">
    <citation type="submission" date="2018-04" db="EMBL/GenBank/DDBJ databases">
        <authorList>
            <person name="Li G."/>
            <person name="Du W."/>
            <person name="Bai Y."/>
        </authorList>
    </citation>
    <scope>NUCLEOTIDE SEQUENCE [LARGE SCALE GENOMIC DNA]</scope>
    <source>
        <strain evidence="1 2">YYYZ-3</strain>
    </source>
</reference>
<keyword evidence="2" id="KW-1185">Reference proteome</keyword>
<name>A0ABX2B6C5_9GAMM</name>
<evidence type="ECO:0008006" key="3">
    <source>
        <dbReference type="Google" id="ProtNLM"/>
    </source>
</evidence>
<comment type="caution">
    <text evidence="1">The sequence shown here is derived from an EMBL/GenBank/DDBJ whole genome shotgun (WGS) entry which is preliminary data.</text>
</comment>
<dbReference type="RefSeq" id="WP_125746426.1">
    <property type="nucleotide sequence ID" value="NZ_CP034367.1"/>
</dbReference>
<dbReference type="Proteomes" id="UP001318401">
    <property type="component" value="Unassembled WGS sequence"/>
</dbReference>